<proteinExistence type="predicted"/>
<reference evidence="1 2" key="1">
    <citation type="submission" date="2024-06" db="EMBL/GenBank/DDBJ databases">
        <title>Genome sequencing of Agrobacterium spp. from tobacco in Serbia.</title>
        <authorList>
            <person name="Ilicic R.J."/>
            <person name="Studholme D.J."/>
            <person name="Jelusic A."/>
            <person name="Barac G."/>
            <person name="Bagi F."/>
            <person name="Popovic Milovanovic T."/>
        </authorList>
    </citation>
    <scope>NUCLEOTIDE SEQUENCE [LARGE SCALE GENOMIC DNA]</scope>
    <source>
        <strain evidence="1 2">DA1</strain>
    </source>
</reference>
<accession>A0ABD5LT58</accession>
<gene>
    <name evidence="1" type="ORF">ABVB70_19050</name>
</gene>
<dbReference type="EMBL" id="JBETME010000008">
    <property type="protein sequence ID" value="MES4992437.1"/>
    <property type="molecule type" value="Genomic_DNA"/>
</dbReference>
<protein>
    <submittedName>
        <fullName evidence="1">Uncharacterized protein</fullName>
    </submittedName>
</protein>
<dbReference type="Proteomes" id="UP001438189">
    <property type="component" value="Unassembled WGS sequence"/>
</dbReference>
<evidence type="ECO:0000313" key="2">
    <source>
        <dbReference type="Proteomes" id="UP001438189"/>
    </source>
</evidence>
<dbReference type="AlphaFoldDB" id="A0ABD5LT58"/>
<dbReference type="RefSeq" id="WP_353574394.1">
    <property type="nucleotide sequence ID" value="NZ_JBETME010000008.1"/>
</dbReference>
<sequence length="133" mass="14231">MHEIWEAYAIVLKPAELIPSIIRQIADLTKMEECVDCDTVLSLQDGRVLLRADKRGIMIRVEGKNPLLSCGIKSVVTSVLGRSSGVINLPLQWRRGNGDGFSGIRRSPGVASKAAAPRVIGLAPEASGNGRVA</sequence>
<evidence type="ECO:0000313" key="1">
    <source>
        <dbReference type="EMBL" id="MES4992437.1"/>
    </source>
</evidence>
<name>A0ABD5LT58_AGRRD</name>
<organism evidence="1 2">
    <name type="scientific">Agrobacterium radiobacter</name>
    <dbReference type="NCBI Taxonomy" id="362"/>
    <lineage>
        <taxon>Bacteria</taxon>
        <taxon>Pseudomonadati</taxon>
        <taxon>Pseudomonadota</taxon>
        <taxon>Alphaproteobacteria</taxon>
        <taxon>Hyphomicrobiales</taxon>
        <taxon>Rhizobiaceae</taxon>
        <taxon>Rhizobium/Agrobacterium group</taxon>
        <taxon>Agrobacterium</taxon>
        <taxon>Agrobacterium tumefaciens complex</taxon>
    </lineage>
</organism>
<comment type="caution">
    <text evidence="1">The sequence shown here is derived from an EMBL/GenBank/DDBJ whole genome shotgun (WGS) entry which is preliminary data.</text>
</comment>